<protein>
    <submittedName>
        <fullName evidence="1">Uncharacterized protein</fullName>
    </submittedName>
</protein>
<dbReference type="Proteomes" id="UP000004994">
    <property type="component" value="Chromosome 2"/>
</dbReference>
<keyword evidence="2" id="KW-1185">Reference proteome</keyword>
<reference evidence="1" key="1">
    <citation type="journal article" date="2012" name="Nature">
        <title>The tomato genome sequence provides insights into fleshy fruit evolution.</title>
        <authorList>
            <consortium name="Tomato Genome Consortium"/>
        </authorList>
    </citation>
    <scope>NUCLEOTIDE SEQUENCE [LARGE SCALE GENOMIC DNA]</scope>
    <source>
        <strain evidence="1">cv. Heinz 1706</strain>
    </source>
</reference>
<dbReference type="InParanoid" id="K4B7L8"/>
<reference evidence="1" key="2">
    <citation type="submission" date="2015-06" db="UniProtKB">
        <authorList>
            <consortium name="EnsemblPlants"/>
        </authorList>
    </citation>
    <scope>IDENTIFICATION</scope>
    <source>
        <strain evidence="1">cv. Heinz 1706</strain>
    </source>
</reference>
<organism evidence="1">
    <name type="scientific">Solanum lycopersicum</name>
    <name type="common">Tomato</name>
    <name type="synonym">Lycopersicon esculentum</name>
    <dbReference type="NCBI Taxonomy" id="4081"/>
    <lineage>
        <taxon>Eukaryota</taxon>
        <taxon>Viridiplantae</taxon>
        <taxon>Streptophyta</taxon>
        <taxon>Embryophyta</taxon>
        <taxon>Tracheophyta</taxon>
        <taxon>Spermatophyta</taxon>
        <taxon>Magnoliopsida</taxon>
        <taxon>eudicotyledons</taxon>
        <taxon>Gunneridae</taxon>
        <taxon>Pentapetalae</taxon>
        <taxon>asterids</taxon>
        <taxon>lamiids</taxon>
        <taxon>Solanales</taxon>
        <taxon>Solanaceae</taxon>
        <taxon>Solanoideae</taxon>
        <taxon>Solaneae</taxon>
        <taxon>Solanum</taxon>
        <taxon>Solanum subgen. Lycopersicon</taxon>
    </lineage>
</organism>
<evidence type="ECO:0000313" key="1">
    <source>
        <dbReference type="EnsemblPlants" id="Solyc02g068860.1.1"/>
    </source>
</evidence>
<sequence>MTNTASICLGWFLEYVNLEILIRSTTVWDASMVLIKYLDAGTINITARGYYFLSILYNHGNFS</sequence>
<dbReference type="HOGENOM" id="CLU_2890137_0_0_1"/>
<dbReference type="EnsemblPlants" id="Solyc02g068860.1.1">
    <property type="protein sequence ID" value="Solyc02g068860.1.1"/>
    <property type="gene ID" value="Solyc02g068860.1"/>
</dbReference>
<proteinExistence type="predicted"/>
<dbReference type="Gramene" id="Solyc02g068860.1.1">
    <property type="protein sequence ID" value="Solyc02g068860.1.1"/>
    <property type="gene ID" value="Solyc02g068860.1"/>
</dbReference>
<dbReference type="AlphaFoldDB" id="K4B7L8"/>
<name>K4B7L8_SOLLC</name>
<dbReference type="PaxDb" id="4081-Solyc02g068860.1.1"/>
<evidence type="ECO:0000313" key="2">
    <source>
        <dbReference type="Proteomes" id="UP000004994"/>
    </source>
</evidence>
<accession>K4B7L8</accession>